<dbReference type="PANTHER" id="PTHR12526:SF640">
    <property type="entry name" value="COLANIC ACID BIOSYNTHESIS GLYCOSYLTRANSFERASE WCAL-RELATED"/>
    <property type="match status" value="1"/>
</dbReference>
<dbReference type="PANTHER" id="PTHR12526">
    <property type="entry name" value="GLYCOSYLTRANSFERASE"/>
    <property type="match status" value="1"/>
</dbReference>
<dbReference type="EMBL" id="RJSE01000003">
    <property type="protein sequence ID" value="RNL64928.1"/>
    <property type="molecule type" value="Genomic_DNA"/>
</dbReference>
<feature type="domain" description="Glycosyltransferase subfamily 4-like N-terminal" evidence="5">
    <location>
        <begin position="30"/>
        <end position="190"/>
    </location>
</feature>
<feature type="domain" description="Glycosyl transferase family 1" evidence="4">
    <location>
        <begin position="204"/>
        <end position="356"/>
    </location>
</feature>
<dbReference type="Gene3D" id="3.40.50.2000">
    <property type="entry name" value="Glycogen Phosphorylase B"/>
    <property type="match status" value="2"/>
</dbReference>
<comment type="similarity">
    <text evidence="1">Belongs to the glycosyltransferase group 1 family. Glycosyltransferase 4 subfamily.</text>
</comment>
<evidence type="ECO:0000259" key="4">
    <source>
        <dbReference type="Pfam" id="PF00534"/>
    </source>
</evidence>
<dbReference type="GO" id="GO:0016757">
    <property type="term" value="F:glycosyltransferase activity"/>
    <property type="evidence" value="ECO:0007669"/>
    <property type="project" value="UniProtKB-KW"/>
</dbReference>
<dbReference type="Pfam" id="PF00534">
    <property type="entry name" value="Glycos_transf_1"/>
    <property type="match status" value="1"/>
</dbReference>
<dbReference type="OrthoDB" id="9806887at2"/>
<evidence type="ECO:0000259" key="5">
    <source>
        <dbReference type="Pfam" id="PF13439"/>
    </source>
</evidence>
<gene>
    <name evidence="6" type="ORF">EFK50_02805</name>
</gene>
<evidence type="ECO:0000256" key="1">
    <source>
        <dbReference type="ARBA" id="ARBA00009481"/>
    </source>
</evidence>
<proteinExistence type="inferred from homology"/>
<protein>
    <submittedName>
        <fullName evidence="6">Glycosyltransferase family 1 protein</fullName>
    </submittedName>
</protein>
<evidence type="ECO:0000256" key="3">
    <source>
        <dbReference type="ARBA" id="ARBA00022679"/>
    </source>
</evidence>
<name>A0A3N0CN83_9ACTN</name>
<organism evidence="6 7">
    <name type="scientific">Nocardioides marmoriginsengisoli</name>
    <dbReference type="NCBI Taxonomy" id="661483"/>
    <lineage>
        <taxon>Bacteria</taxon>
        <taxon>Bacillati</taxon>
        <taxon>Actinomycetota</taxon>
        <taxon>Actinomycetes</taxon>
        <taxon>Propionibacteriales</taxon>
        <taxon>Nocardioidaceae</taxon>
        <taxon>Nocardioides</taxon>
    </lineage>
</organism>
<evidence type="ECO:0000256" key="2">
    <source>
        <dbReference type="ARBA" id="ARBA00022676"/>
    </source>
</evidence>
<dbReference type="Proteomes" id="UP000267128">
    <property type="component" value="Unassembled WGS sequence"/>
</dbReference>
<comment type="caution">
    <text evidence="6">The sequence shown here is derived from an EMBL/GenBank/DDBJ whole genome shotgun (WGS) entry which is preliminary data.</text>
</comment>
<dbReference type="Pfam" id="PF13439">
    <property type="entry name" value="Glyco_transf_4"/>
    <property type="match status" value="1"/>
</dbReference>
<sequence length="379" mass="41614">MRFRGEDVQAARKSSVVVLNWRDPWHPEGGGSELYVHQVAKELRDSGRRLTWVTASYPGAARDEVVDGIRFIRRGGHLTIYLWVAWMFLSGSLRRRTGGVDAVLEVQNGMPFLASWLTRSKVVVLVHHVHREQWSVVGPVLARIGWLLESRVAVLANRGHRYVAVSDVTRRELIDLGVRAGDISLAYNGMPPVPAFEAQERAAAPTLVVLSRLVPHKQIDHVITALPELAGEFPDVRLRILGDGWWGEQLRSQATALGLDDRIDFLGHVSDRTKFEELSSAWVHVLPSVKEGWGLSIVEAGHVGTPSVAYASAGGVTEAILDGVTGLLADDEADLTVRLGAVLRDSRLRDELGHKALVRSGEFTWEAAARVIAGAIDEA</sequence>
<keyword evidence="3 6" id="KW-0808">Transferase</keyword>
<dbReference type="AlphaFoldDB" id="A0A3N0CN83"/>
<evidence type="ECO:0000313" key="7">
    <source>
        <dbReference type="Proteomes" id="UP000267128"/>
    </source>
</evidence>
<reference evidence="6 7" key="1">
    <citation type="submission" date="2018-11" db="EMBL/GenBank/DDBJ databases">
        <authorList>
            <person name="Li F."/>
        </authorList>
    </citation>
    <scope>NUCLEOTIDE SEQUENCE [LARGE SCALE GENOMIC DNA]</scope>
    <source>
        <strain evidence="6 7">Gsoil 097</strain>
    </source>
</reference>
<dbReference type="InterPro" id="IPR001296">
    <property type="entry name" value="Glyco_trans_1"/>
</dbReference>
<dbReference type="SUPFAM" id="SSF53756">
    <property type="entry name" value="UDP-Glycosyltransferase/glycogen phosphorylase"/>
    <property type="match status" value="1"/>
</dbReference>
<keyword evidence="7" id="KW-1185">Reference proteome</keyword>
<dbReference type="InterPro" id="IPR028098">
    <property type="entry name" value="Glyco_trans_4-like_N"/>
</dbReference>
<dbReference type="CDD" id="cd03801">
    <property type="entry name" value="GT4_PimA-like"/>
    <property type="match status" value="1"/>
</dbReference>
<evidence type="ECO:0000313" key="6">
    <source>
        <dbReference type="EMBL" id="RNL64928.1"/>
    </source>
</evidence>
<keyword evidence="2" id="KW-0328">Glycosyltransferase</keyword>
<accession>A0A3N0CN83</accession>